<dbReference type="InterPro" id="IPR058588">
    <property type="entry name" value="E2-CBASS"/>
</dbReference>
<keyword evidence="3" id="KW-1185">Reference proteome</keyword>
<proteinExistence type="predicted"/>
<dbReference type="RefSeq" id="WP_275615764.1">
    <property type="nucleotide sequence ID" value="NZ_JARFVB010000005.1"/>
</dbReference>
<comment type="caution">
    <text evidence="2">The sequence shown here is derived from an EMBL/GenBank/DDBJ whole genome shotgun (WGS) entry which is preliminary data.</text>
</comment>
<sequence length="99" mass="12024">MIWYEQNRSVKAYVINKKLKIAPNRVKLPHVYNSKRQQLCLYSPSRNEWSGYNYIVDTIIPWASEWLYFYELWLPEGKWYGGGHNEYPNEDFTEILKDE</sequence>
<name>A0ABT5XZK0_9FLAO</name>
<organism evidence="2 3">
    <name type="scientific">Flagellimonas yonaguniensis</name>
    <dbReference type="NCBI Taxonomy" id="3031325"/>
    <lineage>
        <taxon>Bacteria</taxon>
        <taxon>Pseudomonadati</taxon>
        <taxon>Bacteroidota</taxon>
        <taxon>Flavobacteriia</taxon>
        <taxon>Flavobacteriales</taxon>
        <taxon>Flavobacteriaceae</taxon>
        <taxon>Flagellimonas</taxon>
    </lineage>
</organism>
<dbReference type="EMBL" id="JARFVB010000005">
    <property type="protein sequence ID" value="MDF0716534.1"/>
    <property type="molecule type" value="Genomic_DNA"/>
</dbReference>
<dbReference type="Pfam" id="PF26395">
    <property type="entry name" value="E2-CBASS"/>
    <property type="match status" value="1"/>
</dbReference>
<reference evidence="2 3" key="1">
    <citation type="submission" date="2023-03" db="EMBL/GenBank/DDBJ databases">
        <title>Muricauda XX sp. nov. and Muricauda XXX sp. nov., two novel species isolated from Okinawa Trough.</title>
        <authorList>
            <person name="Cao W."/>
            <person name="Deng X."/>
        </authorList>
    </citation>
    <scope>NUCLEOTIDE SEQUENCE [LARGE SCALE GENOMIC DNA]</scope>
    <source>
        <strain evidence="2 3">334s03</strain>
    </source>
</reference>
<evidence type="ECO:0000313" key="3">
    <source>
        <dbReference type="Proteomes" id="UP001221366"/>
    </source>
</evidence>
<gene>
    <name evidence="2" type="ORF">PY092_10275</name>
</gene>
<dbReference type="Proteomes" id="UP001221366">
    <property type="component" value="Unassembled WGS sequence"/>
</dbReference>
<accession>A0ABT5XZK0</accession>
<evidence type="ECO:0000259" key="1">
    <source>
        <dbReference type="Pfam" id="PF26395"/>
    </source>
</evidence>
<feature type="domain" description="Type II CBASS E2 protein" evidence="1">
    <location>
        <begin position="2"/>
        <end position="84"/>
    </location>
</feature>
<evidence type="ECO:0000313" key="2">
    <source>
        <dbReference type="EMBL" id="MDF0716534.1"/>
    </source>
</evidence>
<protein>
    <recommendedName>
        <fullName evidence="1">Type II CBASS E2 protein domain-containing protein</fullName>
    </recommendedName>
</protein>